<evidence type="ECO:0000256" key="6">
    <source>
        <dbReference type="ARBA" id="ARBA00048902"/>
    </source>
</evidence>
<feature type="binding site" evidence="7">
    <location>
        <position position="79"/>
    </location>
    <ligand>
        <name>S-adenosyl-L-methionine</name>
        <dbReference type="ChEBI" id="CHEBI:59789"/>
    </ligand>
</feature>
<dbReference type="InterPro" id="IPR029063">
    <property type="entry name" value="SAM-dependent_MTases_sf"/>
</dbReference>
<comment type="catalytic activity">
    <reaction evidence="6 7">
        <text>cytidine(32)/guanosine(34) in tRNA + 2 S-adenosyl-L-methionine = 2'-O-methylcytidine(32)/2'-O-methylguanosine(34) in tRNA + 2 S-adenosyl-L-homocysteine + 2 H(+)</text>
        <dbReference type="Rhea" id="RHEA:42396"/>
        <dbReference type="Rhea" id="RHEA-COMP:10246"/>
        <dbReference type="Rhea" id="RHEA-COMP:10247"/>
        <dbReference type="ChEBI" id="CHEBI:15378"/>
        <dbReference type="ChEBI" id="CHEBI:57856"/>
        <dbReference type="ChEBI" id="CHEBI:59789"/>
        <dbReference type="ChEBI" id="CHEBI:74269"/>
        <dbReference type="ChEBI" id="CHEBI:74445"/>
        <dbReference type="ChEBI" id="CHEBI:74495"/>
        <dbReference type="ChEBI" id="CHEBI:82748"/>
        <dbReference type="EC" id="2.1.1.205"/>
    </reaction>
</comment>
<proteinExistence type="inferred from homology"/>
<dbReference type="HAMAP" id="MF_01547">
    <property type="entry name" value="RNA_methyltr_E"/>
    <property type="match status" value="1"/>
</dbReference>
<feature type="compositionally biased region" description="Polar residues" evidence="8">
    <location>
        <begin position="296"/>
        <end position="327"/>
    </location>
</feature>
<dbReference type="InterPro" id="IPR015507">
    <property type="entry name" value="rRNA-MeTfrase_E"/>
</dbReference>
<evidence type="ECO:0000313" key="12">
    <source>
        <dbReference type="Proteomes" id="UP001369086"/>
    </source>
</evidence>
<dbReference type="InterPro" id="IPR002877">
    <property type="entry name" value="RNA_MeTrfase_FtsJ_dom"/>
</dbReference>
<comment type="subcellular location">
    <subcellularLocation>
        <location evidence="7">Cytoplasm</location>
    </subcellularLocation>
</comment>
<evidence type="ECO:0000259" key="9">
    <source>
        <dbReference type="Pfam" id="PF01728"/>
    </source>
</evidence>
<evidence type="ECO:0000256" key="2">
    <source>
        <dbReference type="ARBA" id="ARBA00022603"/>
    </source>
</evidence>
<dbReference type="InterPro" id="IPR050082">
    <property type="entry name" value="RNA_methyltr_RlmE"/>
</dbReference>
<feature type="binding site" evidence="7">
    <location>
        <position position="53"/>
    </location>
    <ligand>
        <name>S-adenosyl-L-methionine</name>
        <dbReference type="ChEBI" id="CHEBI:59789"/>
    </ligand>
</feature>
<evidence type="ECO:0000256" key="3">
    <source>
        <dbReference type="ARBA" id="ARBA00022679"/>
    </source>
</evidence>
<accession>A0ABR0Y750</accession>
<dbReference type="EMBL" id="JAHFZB010000044">
    <property type="protein sequence ID" value="KAK6468467.1"/>
    <property type="molecule type" value="Genomic_DNA"/>
</dbReference>
<comment type="caution">
    <text evidence="10">The sequence shown here is derived from an EMBL/GenBank/DDBJ whole genome shotgun (WGS) entry which is preliminary data.</text>
</comment>
<feature type="active site" description="Proton acceptor" evidence="7">
    <location>
        <position position="160"/>
    </location>
</feature>
<feature type="binding site" evidence="7">
    <location>
        <position position="95"/>
    </location>
    <ligand>
        <name>S-adenosyl-L-methionine</name>
        <dbReference type="ChEBI" id="CHEBI:59789"/>
    </ligand>
</feature>
<dbReference type="SUPFAM" id="SSF53335">
    <property type="entry name" value="S-adenosyl-L-methionine-dependent methyltransferases"/>
    <property type="match status" value="1"/>
</dbReference>
<protein>
    <recommendedName>
        <fullName evidence="7">Putative tRNA (cytidine(32)/guanosine(34)-2'-O)-methyltransferase</fullName>
        <ecNumber evidence="7">2.1.1.205</ecNumber>
    </recommendedName>
    <alternativeName>
        <fullName evidence="7">2'-O-ribose RNA methyltransferase TRM7 homolog</fullName>
    </alternativeName>
</protein>
<dbReference type="Pfam" id="PF01728">
    <property type="entry name" value="FtsJ"/>
    <property type="match status" value="1"/>
</dbReference>
<sequence>MGRSSKDKRDIYYRLAKEEGWRARSAFKLLQLDEEFRLFKGVCRAVDLCAAPGSWSQVLSRKLKGDEGKGTEVKIVAVDLQAMAPLPAVTQIQGDITKVSTAQEIIRHFEGQPADLVVCDGAPDVTGLHDVDEYIQAQLLLAALNITTHVLKPGGTFVAKIFRGKDVTLLYSQLKIFFSGVTCAKPRSSRNSSIEAFVVCQGYTPPEGYVPNMSNPLLDHCYDVDFNQLEGPNRVIVPFLACGDLSAYDSDRTYPLQLDPNKAYQYLPPTQPPIQPPYQKACLLRKHNLLAKENLRSSSTPEPSACQEQGLSPHQDVSTNQEQAETA</sequence>
<keyword evidence="3 7" id="KW-0808">Transferase</keyword>
<comment type="similarity">
    <text evidence="7">Belongs to the class I-like SAM-binding methyltransferase superfamily. RNA methyltransferase RlmE family. TRM7 subfamily.</text>
</comment>
<feature type="binding site" evidence="7">
    <location>
        <position position="120"/>
    </location>
    <ligand>
        <name>S-adenosyl-L-methionine</name>
        <dbReference type="ChEBI" id="CHEBI:59789"/>
    </ligand>
</feature>
<feature type="binding site" evidence="7">
    <location>
        <position position="55"/>
    </location>
    <ligand>
        <name>S-adenosyl-L-methionine</name>
        <dbReference type="ChEBI" id="CHEBI:59789"/>
    </ligand>
</feature>
<keyword evidence="4 7" id="KW-0949">S-adenosyl-L-methionine</keyword>
<keyword evidence="12" id="KW-1185">Reference proteome</keyword>
<dbReference type="PANTHER" id="PTHR10920">
    <property type="entry name" value="RIBOSOMAL RNA METHYLTRANSFERASE"/>
    <property type="match status" value="1"/>
</dbReference>
<dbReference type="EC" id="2.1.1.205" evidence="7"/>
<reference evidence="10 12" key="1">
    <citation type="submission" date="2021-05" db="EMBL/GenBank/DDBJ databases">
        <authorList>
            <person name="Zahm M."/>
            <person name="Klopp C."/>
            <person name="Cabau C."/>
            <person name="Kuhl H."/>
            <person name="Suciu R."/>
            <person name="Ciorpac M."/>
            <person name="Holostenco D."/>
            <person name="Gessner J."/>
            <person name="Wuertz S."/>
            <person name="Hohne C."/>
            <person name="Stock M."/>
            <person name="Gislard M."/>
            <person name="Lluch J."/>
            <person name="Milhes M."/>
            <person name="Lampietro C."/>
            <person name="Lopez Roques C."/>
            <person name="Donnadieu C."/>
            <person name="Du K."/>
            <person name="Schartl M."/>
            <person name="Guiguen Y."/>
        </authorList>
    </citation>
    <scope>NUCLEOTIDE SEQUENCE [LARGE SCALE GENOMIC DNA]</scope>
    <source>
        <strain evidence="10">Hh-F2</strain>
        <tissue evidence="10">Blood</tissue>
    </source>
</reference>
<name>A0ABR0Y750_HUSHU</name>
<dbReference type="EMBL" id="JAHFZB010000039">
    <property type="protein sequence ID" value="KAK6469395.1"/>
    <property type="molecule type" value="Genomic_DNA"/>
</dbReference>
<feature type="domain" description="Ribosomal RNA methyltransferase FtsJ" evidence="9">
    <location>
        <begin position="21"/>
        <end position="203"/>
    </location>
</feature>
<dbReference type="Gene3D" id="3.40.50.150">
    <property type="entry name" value="Vaccinia Virus protein VP39"/>
    <property type="match status" value="1"/>
</dbReference>
<keyword evidence="1 7" id="KW-0963">Cytoplasm</keyword>
<evidence type="ECO:0000256" key="8">
    <source>
        <dbReference type="SAM" id="MobiDB-lite"/>
    </source>
</evidence>
<dbReference type="InterPro" id="IPR028590">
    <property type="entry name" value="RNA_methyltr_E_TRM7"/>
</dbReference>
<evidence type="ECO:0000256" key="5">
    <source>
        <dbReference type="ARBA" id="ARBA00022694"/>
    </source>
</evidence>
<organism evidence="10 12">
    <name type="scientific">Huso huso</name>
    <name type="common">Beluga</name>
    <name type="synonym">Acipenser huso</name>
    <dbReference type="NCBI Taxonomy" id="61971"/>
    <lineage>
        <taxon>Eukaryota</taxon>
        <taxon>Metazoa</taxon>
        <taxon>Chordata</taxon>
        <taxon>Craniata</taxon>
        <taxon>Vertebrata</taxon>
        <taxon>Euteleostomi</taxon>
        <taxon>Actinopterygii</taxon>
        <taxon>Chondrostei</taxon>
        <taxon>Acipenseriformes</taxon>
        <taxon>Acipenseridae</taxon>
        <taxon>Huso</taxon>
    </lineage>
</organism>
<gene>
    <name evidence="11" type="ORF">HHUSO_G32327</name>
    <name evidence="10" type="ORF">HHUSO_G33680</name>
</gene>
<dbReference type="Proteomes" id="UP001369086">
    <property type="component" value="Unassembled WGS sequence"/>
</dbReference>
<evidence type="ECO:0000256" key="4">
    <source>
        <dbReference type="ARBA" id="ARBA00022691"/>
    </source>
</evidence>
<dbReference type="HAMAP" id="MF_03162">
    <property type="entry name" value="RNA_methyltr_E_TRM7"/>
    <property type="match status" value="1"/>
</dbReference>
<evidence type="ECO:0000313" key="10">
    <source>
        <dbReference type="EMBL" id="KAK6468467.1"/>
    </source>
</evidence>
<keyword evidence="2 7" id="KW-0489">Methyltransferase</keyword>
<feature type="region of interest" description="Disordered" evidence="8">
    <location>
        <begin position="294"/>
        <end position="327"/>
    </location>
</feature>
<comment type="function">
    <text evidence="7">Methylates the 2'-O-ribose of nucleotides at positions 32 and 34 of the tRNA anticodon loop of substrate tRNAs.</text>
</comment>
<dbReference type="CDD" id="cd02440">
    <property type="entry name" value="AdoMet_MTases"/>
    <property type="match status" value="1"/>
</dbReference>
<evidence type="ECO:0000256" key="7">
    <source>
        <dbReference type="HAMAP-Rule" id="MF_03162"/>
    </source>
</evidence>
<evidence type="ECO:0000256" key="1">
    <source>
        <dbReference type="ARBA" id="ARBA00022490"/>
    </source>
</evidence>
<evidence type="ECO:0000313" key="11">
    <source>
        <dbReference type="EMBL" id="KAK6469395.1"/>
    </source>
</evidence>
<dbReference type="PANTHER" id="PTHR10920:SF12">
    <property type="entry name" value="TRNA (CYTIDINE(32)_GUANOSINE(34)-2'-O)-METHYLTRANSFERASE-RELATED"/>
    <property type="match status" value="1"/>
</dbReference>
<keyword evidence="5 7" id="KW-0819">tRNA processing</keyword>